<evidence type="ECO:0000313" key="2">
    <source>
        <dbReference type="EMBL" id="CAH1794645.1"/>
    </source>
</evidence>
<dbReference type="EMBL" id="CAIIXF020000009">
    <property type="protein sequence ID" value="CAH1794645.1"/>
    <property type="molecule type" value="Genomic_DNA"/>
</dbReference>
<dbReference type="InterPro" id="IPR035976">
    <property type="entry name" value="Sushi/SCR/CCP_sf"/>
</dbReference>
<dbReference type="InterPro" id="IPR043504">
    <property type="entry name" value="Peptidase_S1_PA_chymotrypsin"/>
</dbReference>
<dbReference type="Pfam" id="PF00089">
    <property type="entry name" value="Trypsin"/>
    <property type="match status" value="1"/>
</dbReference>
<sequence>MDLRNTSWRFALYSIWLISQVYSGFELEDTGKQGEPDMYRKIRRVKRISEKAPGAQVAIKGSHPWIAGLWGDLPDDQPTLCGGVILNSCYILAAAHCLQLVTGQKCSGKLTRITLGARHIMDLVPGFARQPDVEAIKKGKWRATCHPFSKFSDVLGNETSVDIALIKLDKCISYFTENVIDRICLPKTPVDDLRQLEGNTMTCFGWGTITETNELPMTLQQATPSIVDRNICSDVIGIQGGFKLPNVGVCSVPNFGGSGDSGSPCVTKDGNNADCLVGIISGRRFSATVTASLRHPTVLNWVKETVRSAPCPESCTHRDICECGSLPVADDDDVKCPQLDPIIDAPSNGTLKVVSNTPGSLALYDCINGRQLLGPIVRACLPDGKWNDEPPTCKAGLCVKGDPHVKHFLSAHGVRLCYSLTGKPHEVLTFFSNEDKGILINGQYGPPSKTDIEVAKNIRHLGVKAGDTTIEFTKKYIRVNNGRFRPWLMQNVEYAGVKLEINEDTMTGKVTILEEEMTMTIARKNARVDFCLFPHYFPQIGKGILGVVDSHNKSDINFGTMKPGKTVATMYIKGRTVKIKSRMTKNNLPCWSLRGGDPLEQLIGNNIEDFRSNCLFCYPGQ</sequence>
<dbReference type="OrthoDB" id="6154373at2759"/>
<dbReference type="InterPro" id="IPR009003">
    <property type="entry name" value="Peptidase_S1_PA"/>
</dbReference>
<dbReference type="Proteomes" id="UP000749559">
    <property type="component" value="Unassembled WGS sequence"/>
</dbReference>
<reference evidence="2" key="1">
    <citation type="submission" date="2022-03" db="EMBL/GenBank/DDBJ databases">
        <authorList>
            <person name="Martin C."/>
        </authorList>
    </citation>
    <scope>NUCLEOTIDE SEQUENCE</scope>
</reference>
<dbReference type="Pfam" id="PF00084">
    <property type="entry name" value="Sushi"/>
    <property type="match status" value="1"/>
</dbReference>
<protein>
    <submittedName>
        <fullName evidence="2">Uncharacterized protein</fullName>
    </submittedName>
</protein>
<dbReference type="PROSITE" id="PS50923">
    <property type="entry name" value="SUSHI"/>
    <property type="match status" value="1"/>
</dbReference>
<dbReference type="Gene3D" id="2.10.70.10">
    <property type="entry name" value="Complement Module, domain 1"/>
    <property type="match status" value="1"/>
</dbReference>
<dbReference type="SMART" id="SM00032">
    <property type="entry name" value="CCP"/>
    <property type="match status" value="1"/>
</dbReference>
<keyword evidence="3" id="KW-1185">Reference proteome</keyword>
<comment type="caution">
    <text evidence="1">Lacks conserved residue(s) required for the propagation of feature annotation.</text>
</comment>
<evidence type="ECO:0000256" key="1">
    <source>
        <dbReference type="PROSITE-ProRule" id="PRU00302"/>
    </source>
</evidence>
<keyword evidence="1" id="KW-1015">Disulfide bond</keyword>
<dbReference type="InterPro" id="IPR000436">
    <property type="entry name" value="Sushi_SCR_CCP_dom"/>
</dbReference>
<dbReference type="PANTHER" id="PTHR24253">
    <property type="entry name" value="TRANSMEMBRANE PROTEASE SERINE"/>
    <property type="match status" value="1"/>
</dbReference>
<dbReference type="AlphaFoldDB" id="A0A8J1XYU1"/>
<accession>A0A8J1XYU1</accession>
<dbReference type="CDD" id="cd00033">
    <property type="entry name" value="CCP"/>
    <property type="match status" value="1"/>
</dbReference>
<dbReference type="GO" id="GO:0006508">
    <property type="term" value="P:proteolysis"/>
    <property type="evidence" value="ECO:0007669"/>
    <property type="project" value="InterPro"/>
</dbReference>
<dbReference type="Gene3D" id="2.40.10.10">
    <property type="entry name" value="Trypsin-like serine proteases"/>
    <property type="match status" value="1"/>
</dbReference>
<evidence type="ECO:0000313" key="3">
    <source>
        <dbReference type="Proteomes" id="UP000749559"/>
    </source>
</evidence>
<dbReference type="GO" id="GO:0004252">
    <property type="term" value="F:serine-type endopeptidase activity"/>
    <property type="evidence" value="ECO:0007669"/>
    <property type="project" value="InterPro"/>
</dbReference>
<dbReference type="PRINTS" id="PR00722">
    <property type="entry name" value="CHYMOTRYPSIN"/>
</dbReference>
<feature type="disulfide bond" evidence="1">
    <location>
        <begin position="366"/>
        <end position="393"/>
    </location>
</feature>
<comment type="caution">
    <text evidence="2">The sequence shown here is derived from an EMBL/GenBank/DDBJ whole genome shotgun (WGS) entry which is preliminary data.</text>
</comment>
<dbReference type="SMART" id="SM00020">
    <property type="entry name" value="Tryp_SPc"/>
    <property type="match status" value="1"/>
</dbReference>
<dbReference type="SUPFAM" id="SSF57535">
    <property type="entry name" value="Complement control module/SCR domain"/>
    <property type="match status" value="1"/>
</dbReference>
<organism evidence="2 3">
    <name type="scientific">Owenia fusiformis</name>
    <name type="common">Polychaete worm</name>
    <dbReference type="NCBI Taxonomy" id="6347"/>
    <lineage>
        <taxon>Eukaryota</taxon>
        <taxon>Metazoa</taxon>
        <taxon>Spiralia</taxon>
        <taxon>Lophotrochozoa</taxon>
        <taxon>Annelida</taxon>
        <taxon>Polychaeta</taxon>
        <taxon>Sedentaria</taxon>
        <taxon>Canalipalpata</taxon>
        <taxon>Sabellida</taxon>
        <taxon>Oweniida</taxon>
        <taxon>Oweniidae</taxon>
        <taxon>Owenia</taxon>
    </lineage>
</organism>
<proteinExistence type="predicted"/>
<gene>
    <name evidence="2" type="ORF">OFUS_LOCUS19313</name>
</gene>
<dbReference type="PANTHER" id="PTHR24253:SF103">
    <property type="entry name" value="TRANSMEMBRANE PROTEASE SERINE 7"/>
    <property type="match status" value="1"/>
</dbReference>
<dbReference type="InterPro" id="IPR001314">
    <property type="entry name" value="Peptidase_S1A"/>
</dbReference>
<dbReference type="InterPro" id="IPR001254">
    <property type="entry name" value="Trypsin_dom"/>
</dbReference>
<keyword evidence="1" id="KW-0768">Sushi</keyword>
<dbReference type="PROSITE" id="PS50240">
    <property type="entry name" value="TRYPSIN_DOM"/>
    <property type="match status" value="1"/>
</dbReference>
<dbReference type="SUPFAM" id="SSF50494">
    <property type="entry name" value="Trypsin-like serine proteases"/>
    <property type="match status" value="1"/>
</dbReference>
<name>A0A8J1XYU1_OWEFU</name>